<organism evidence="13 14">
    <name type="scientific">Vigna mungo</name>
    <name type="common">Black gram</name>
    <name type="synonym">Phaseolus mungo</name>
    <dbReference type="NCBI Taxonomy" id="3915"/>
    <lineage>
        <taxon>Eukaryota</taxon>
        <taxon>Viridiplantae</taxon>
        <taxon>Streptophyta</taxon>
        <taxon>Embryophyta</taxon>
        <taxon>Tracheophyta</taxon>
        <taxon>Spermatophyta</taxon>
        <taxon>Magnoliopsida</taxon>
        <taxon>eudicotyledons</taxon>
        <taxon>Gunneridae</taxon>
        <taxon>Pentapetalae</taxon>
        <taxon>rosids</taxon>
        <taxon>fabids</taxon>
        <taxon>Fabales</taxon>
        <taxon>Fabaceae</taxon>
        <taxon>Papilionoideae</taxon>
        <taxon>50 kb inversion clade</taxon>
        <taxon>NPAAA clade</taxon>
        <taxon>indigoferoid/millettioid clade</taxon>
        <taxon>Phaseoleae</taxon>
        <taxon>Vigna</taxon>
    </lineage>
</organism>
<sequence>MEGASWNSSVCVAPFLSKTYDMVDDPSTDSVVSWGEHNNTFVVWNVPQFATDILPKHFKHNNFSSFGSWFLVVVGSMDLKGFVVFCWGFKKVDPDQWEFANEGFLRGEKQLLKGISRRKSAHINGSQQPSQVQKSAARACVEVGKFGLEEEVEILKRDKNVLMQELVRLRQKQQVTDNQLQNVGQRVQSMEQRQQQMMSFLAKAMHSPGFLAQFVQQQNENKKHITGANKKRRLHSQEKDNLTTNSLHSGLDGHVVKYQSSINNAAKSLFRQILQINNSTTTQSSIKNPDVFLIDDIPSTTIASDSSSSSTQVSNVTLSTVPPVSELTSMEVDSQFPVNCMPSISETQSSPAVLGFCQSQGVETESSLLNHNLNGVERSMAEIDVSSVLDGPHTVEAGHSSPDADGISQLPDIDDEFWELFFRPSPPTGDAEEIKFSTLGCGLTEDQGLPLERENEKKNVDKMQHVDNLTKQMGLLASKRLRALSLTATASTVSPPSAASLGGLTRRNTSHPP</sequence>
<keyword evidence="4" id="KW-0805">Transcription regulation</keyword>
<keyword evidence="3" id="KW-0597">Phosphoprotein</keyword>
<dbReference type="InterPro" id="IPR036388">
    <property type="entry name" value="WH-like_DNA-bd_sf"/>
</dbReference>
<evidence type="ECO:0000256" key="4">
    <source>
        <dbReference type="ARBA" id="ARBA00023015"/>
    </source>
</evidence>
<proteinExistence type="inferred from homology"/>
<comment type="similarity">
    <text evidence="9">Belongs to the HSF family.</text>
</comment>
<keyword evidence="7" id="KW-0804">Transcription</keyword>
<evidence type="ECO:0000256" key="2">
    <source>
        <dbReference type="ARBA" id="ARBA00011233"/>
    </source>
</evidence>
<dbReference type="Pfam" id="PF00447">
    <property type="entry name" value="HSF_DNA-bind"/>
    <property type="match status" value="1"/>
</dbReference>
<feature type="compositionally biased region" description="Low complexity" evidence="11">
    <location>
        <begin position="487"/>
        <end position="501"/>
    </location>
</feature>
<keyword evidence="6" id="KW-0238">DNA-binding</keyword>
<dbReference type="GO" id="GO:0003700">
    <property type="term" value="F:DNA-binding transcription factor activity"/>
    <property type="evidence" value="ECO:0007669"/>
    <property type="project" value="InterPro"/>
</dbReference>
<feature type="region of interest" description="Disordered" evidence="11">
    <location>
        <begin position="487"/>
        <end position="513"/>
    </location>
</feature>
<evidence type="ECO:0000256" key="1">
    <source>
        <dbReference type="ARBA" id="ARBA00004123"/>
    </source>
</evidence>
<dbReference type="Proteomes" id="UP001374535">
    <property type="component" value="Chromosome 5"/>
</dbReference>
<dbReference type="InterPro" id="IPR000232">
    <property type="entry name" value="HSF_DNA-bd"/>
</dbReference>
<name>A0AAQ3NKL1_VIGMU</name>
<feature type="domain" description="HSF-type DNA-binding" evidence="12">
    <location>
        <begin position="11"/>
        <end position="118"/>
    </location>
</feature>
<keyword evidence="14" id="KW-1185">Reference proteome</keyword>
<evidence type="ECO:0000256" key="3">
    <source>
        <dbReference type="ARBA" id="ARBA00022553"/>
    </source>
</evidence>
<dbReference type="PANTHER" id="PTHR10015:SF436">
    <property type="entry name" value="HEAT STRESS TRANSCRIPTION FACTOR A-1D"/>
    <property type="match status" value="1"/>
</dbReference>
<dbReference type="AlphaFoldDB" id="A0AAQ3NKL1"/>
<evidence type="ECO:0000259" key="12">
    <source>
        <dbReference type="SMART" id="SM00415"/>
    </source>
</evidence>
<dbReference type="GO" id="GO:0034605">
    <property type="term" value="P:cellular response to heat"/>
    <property type="evidence" value="ECO:0007669"/>
    <property type="project" value="TreeGrafter"/>
</dbReference>
<feature type="region of interest" description="Disordered" evidence="11">
    <location>
        <begin position="226"/>
        <end position="246"/>
    </location>
</feature>
<keyword evidence="8" id="KW-0539">Nucleus</keyword>
<comment type="subcellular location">
    <subcellularLocation>
        <location evidence="1">Nucleus</location>
    </subcellularLocation>
</comment>
<dbReference type="GO" id="GO:0000978">
    <property type="term" value="F:RNA polymerase II cis-regulatory region sequence-specific DNA binding"/>
    <property type="evidence" value="ECO:0007669"/>
    <property type="project" value="TreeGrafter"/>
</dbReference>
<dbReference type="GO" id="GO:0005634">
    <property type="term" value="C:nucleus"/>
    <property type="evidence" value="ECO:0007669"/>
    <property type="project" value="UniProtKB-SubCell"/>
</dbReference>
<feature type="coiled-coil region" evidence="10">
    <location>
        <begin position="145"/>
        <end position="172"/>
    </location>
</feature>
<evidence type="ECO:0000256" key="11">
    <source>
        <dbReference type="SAM" id="MobiDB-lite"/>
    </source>
</evidence>
<dbReference type="FunFam" id="1.10.10.10:FF:000037">
    <property type="entry name" value="Heat stress transcription factor B-4"/>
    <property type="match status" value="1"/>
</dbReference>
<keyword evidence="10" id="KW-0175">Coiled coil</keyword>
<reference evidence="13 14" key="1">
    <citation type="journal article" date="2023" name="Life. Sci Alliance">
        <title>Evolutionary insights into 3D genome organization and epigenetic landscape of Vigna mungo.</title>
        <authorList>
            <person name="Junaid A."/>
            <person name="Singh B."/>
            <person name="Bhatia S."/>
        </authorList>
    </citation>
    <scope>NUCLEOTIDE SEQUENCE [LARGE SCALE GENOMIC DNA]</scope>
    <source>
        <strain evidence="13">Urdbean</strain>
    </source>
</reference>
<dbReference type="SMART" id="SM00415">
    <property type="entry name" value="HSF"/>
    <property type="match status" value="1"/>
</dbReference>
<dbReference type="PANTHER" id="PTHR10015">
    <property type="entry name" value="HEAT SHOCK TRANSCRIPTION FACTOR"/>
    <property type="match status" value="1"/>
</dbReference>
<dbReference type="InterPro" id="IPR036390">
    <property type="entry name" value="WH_DNA-bd_sf"/>
</dbReference>
<accession>A0AAQ3NKL1</accession>
<dbReference type="EMBL" id="CP144696">
    <property type="protein sequence ID" value="WVZ11606.1"/>
    <property type="molecule type" value="Genomic_DNA"/>
</dbReference>
<evidence type="ECO:0000256" key="5">
    <source>
        <dbReference type="ARBA" id="ARBA00023016"/>
    </source>
</evidence>
<evidence type="ECO:0000256" key="7">
    <source>
        <dbReference type="ARBA" id="ARBA00023163"/>
    </source>
</evidence>
<evidence type="ECO:0000256" key="9">
    <source>
        <dbReference type="RuleBase" id="RU004020"/>
    </source>
</evidence>
<gene>
    <name evidence="13" type="ORF">V8G54_016136</name>
</gene>
<dbReference type="SUPFAM" id="SSF46785">
    <property type="entry name" value="Winged helix' DNA-binding domain"/>
    <property type="match status" value="1"/>
</dbReference>
<dbReference type="GO" id="GO:0006357">
    <property type="term" value="P:regulation of transcription by RNA polymerase II"/>
    <property type="evidence" value="ECO:0007669"/>
    <property type="project" value="TreeGrafter"/>
</dbReference>
<evidence type="ECO:0000256" key="6">
    <source>
        <dbReference type="ARBA" id="ARBA00023125"/>
    </source>
</evidence>
<comment type="subunit">
    <text evidence="2">Homotrimer.</text>
</comment>
<evidence type="ECO:0000313" key="13">
    <source>
        <dbReference type="EMBL" id="WVZ11606.1"/>
    </source>
</evidence>
<keyword evidence="5" id="KW-0346">Stress response</keyword>
<evidence type="ECO:0000256" key="8">
    <source>
        <dbReference type="ARBA" id="ARBA00023242"/>
    </source>
</evidence>
<evidence type="ECO:0000313" key="14">
    <source>
        <dbReference type="Proteomes" id="UP001374535"/>
    </source>
</evidence>
<dbReference type="Gene3D" id="1.10.10.10">
    <property type="entry name" value="Winged helix-like DNA-binding domain superfamily/Winged helix DNA-binding domain"/>
    <property type="match status" value="1"/>
</dbReference>
<evidence type="ECO:0000256" key="10">
    <source>
        <dbReference type="SAM" id="Coils"/>
    </source>
</evidence>
<dbReference type="PRINTS" id="PR00056">
    <property type="entry name" value="HSFDOMAIN"/>
</dbReference>
<protein>
    <recommendedName>
        <fullName evidence="12">HSF-type DNA-binding domain-containing protein</fullName>
    </recommendedName>
</protein>